<name>A0ABD3FT12_9STRA</name>
<feature type="non-terminal residue" evidence="2">
    <location>
        <position position="1"/>
    </location>
</feature>
<dbReference type="AlphaFoldDB" id="A0ABD3FT12"/>
<gene>
    <name evidence="2" type="ORF">V7S43_005901</name>
</gene>
<protein>
    <submittedName>
        <fullName evidence="2">Uncharacterized protein</fullName>
    </submittedName>
</protein>
<keyword evidence="3" id="KW-1185">Reference proteome</keyword>
<sequence>KVLVERDGAAVKPKCLKLSTVQNAYTTRNQDAIHPSTDAEEEEEGKASKSR</sequence>
<comment type="caution">
    <text evidence="2">The sequence shown here is derived from an EMBL/GenBank/DDBJ whole genome shotgun (WGS) entry which is preliminary data.</text>
</comment>
<organism evidence="2 3">
    <name type="scientific">Phytophthora oleae</name>
    <dbReference type="NCBI Taxonomy" id="2107226"/>
    <lineage>
        <taxon>Eukaryota</taxon>
        <taxon>Sar</taxon>
        <taxon>Stramenopiles</taxon>
        <taxon>Oomycota</taxon>
        <taxon>Peronosporomycetes</taxon>
        <taxon>Peronosporales</taxon>
        <taxon>Peronosporaceae</taxon>
        <taxon>Phytophthora</taxon>
    </lineage>
</organism>
<dbReference type="Proteomes" id="UP001632037">
    <property type="component" value="Unassembled WGS sequence"/>
</dbReference>
<reference evidence="2 3" key="1">
    <citation type="submission" date="2024-09" db="EMBL/GenBank/DDBJ databases">
        <title>Genome sequencing and assembly of Phytophthora oleae, isolate VK10A, causative agent of rot of olive drupes.</title>
        <authorList>
            <person name="Conti Taguali S."/>
            <person name="Riolo M."/>
            <person name="La Spada F."/>
            <person name="Cacciola S.O."/>
            <person name="Dionisio G."/>
        </authorList>
    </citation>
    <scope>NUCLEOTIDE SEQUENCE [LARGE SCALE GENOMIC DNA]</scope>
    <source>
        <strain evidence="2 3">VK10A</strain>
    </source>
</reference>
<evidence type="ECO:0000256" key="1">
    <source>
        <dbReference type="SAM" id="MobiDB-lite"/>
    </source>
</evidence>
<evidence type="ECO:0000313" key="3">
    <source>
        <dbReference type="Proteomes" id="UP001632037"/>
    </source>
</evidence>
<proteinExistence type="predicted"/>
<dbReference type="EMBL" id="JBIMZQ010000009">
    <property type="protein sequence ID" value="KAL3669507.1"/>
    <property type="molecule type" value="Genomic_DNA"/>
</dbReference>
<accession>A0ABD3FT12</accession>
<feature type="region of interest" description="Disordered" evidence="1">
    <location>
        <begin position="24"/>
        <end position="51"/>
    </location>
</feature>
<evidence type="ECO:0000313" key="2">
    <source>
        <dbReference type="EMBL" id="KAL3669507.1"/>
    </source>
</evidence>